<dbReference type="CDD" id="cd00063">
    <property type="entry name" value="FN3"/>
    <property type="match status" value="1"/>
</dbReference>
<evidence type="ECO:0000313" key="4">
    <source>
        <dbReference type="EMBL" id="MCP9765097.1"/>
    </source>
</evidence>
<accession>A0AAE3KU11</accession>
<dbReference type="InterPro" id="IPR052574">
    <property type="entry name" value="CDIRP"/>
</dbReference>
<dbReference type="Proteomes" id="UP001204144">
    <property type="component" value="Unassembled WGS sequence"/>
</dbReference>
<dbReference type="RefSeq" id="WP_255038784.1">
    <property type="nucleotide sequence ID" value="NZ_RJUF01000180.1"/>
</dbReference>
<keyword evidence="1" id="KW-0433">Leucine-rich repeat</keyword>
<keyword evidence="2" id="KW-0677">Repeat</keyword>
<organism evidence="4 5">
    <name type="scientific">Lacihabitans soyangensis</name>
    <dbReference type="NCBI Taxonomy" id="869394"/>
    <lineage>
        <taxon>Bacteria</taxon>
        <taxon>Pseudomonadati</taxon>
        <taxon>Bacteroidota</taxon>
        <taxon>Cytophagia</taxon>
        <taxon>Cytophagales</taxon>
        <taxon>Leadbetterellaceae</taxon>
        <taxon>Lacihabitans</taxon>
    </lineage>
</organism>
<dbReference type="SUPFAM" id="SSF49265">
    <property type="entry name" value="Fibronectin type III"/>
    <property type="match status" value="1"/>
</dbReference>
<gene>
    <name evidence="4" type="ORF">EGI31_19355</name>
</gene>
<dbReference type="PANTHER" id="PTHR47566">
    <property type="match status" value="1"/>
</dbReference>
<dbReference type="PANTHER" id="PTHR47566:SF1">
    <property type="entry name" value="PROTEIN NUD1"/>
    <property type="match status" value="1"/>
</dbReference>
<dbReference type="Gene3D" id="3.80.10.10">
    <property type="entry name" value="Ribonuclease Inhibitor"/>
    <property type="match status" value="1"/>
</dbReference>
<dbReference type="EMBL" id="RJUF01000180">
    <property type="protein sequence ID" value="MCP9765097.1"/>
    <property type="molecule type" value="Genomic_DNA"/>
</dbReference>
<dbReference type="PROSITE" id="PS50853">
    <property type="entry name" value="FN3"/>
    <property type="match status" value="1"/>
</dbReference>
<evidence type="ECO:0000256" key="1">
    <source>
        <dbReference type="ARBA" id="ARBA00022614"/>
    </source>
</evidence>
<dbReference type="InterPro" id="IPR036116">
    <property type="entry name" value="FN3_sf"/>
</dbReference>
<keyword evidence="5" id="KW-1185">Reference proteome</keyword>
<name>A0AAE3KU11_9BACT</name>
<proteinExistence type="predicted"/>
<dbReference type="SUPFAM" id="SSF52058">
    <property type="entry name" value="L domain-like"/>
    <property type="match status" value="1"/>
</dbReference>
<evidence type="ECO:0000313" key="5">
    <source>
        <dbReference type="Proteomes" id="UP001204144"/>
    </source>
</evidence>
<comment type="caution">
    <text evidence="4">The sequence shown here is derived from an EMBL/GenBank/DDBJ whole genome shotgun (WGS) entry which is preliminary data.</text>
</comment>
<evidence type="ECO:0000259" key="3">
    <source>
        <dbReference type="PROSITE" id="PS50853"/>
    </source>
</evidence>
<dbReference type="InterPro" id="IPR032675">
    <property type="entry name" value="LRR_dom_sf"/>
</dbReference>
<dbReference type="AlphaFoldDB" id="A0AAE3KU11"/>
<dbReference type="Gene3D" id="2.60.40.10">
    <property type="entry name" value="Immunoglobulins"/>
    <property type="match status" value="1"/>
</dbReference>
<dbReference type="PROSITE" id="PS51257">
    <property type="entry name" value="PROKAR_LIPOPROTEIN"/>
    <property type="match status" value="1"/>
</dbReference>
<dbReference type="InterPro" id="IPR013783">
    <property type="entry name" value="Ig-like_fold"/>
</dbReference>
<dbReference type="InterPro" id="IPR003961">
    <property type="entry name" value="FN3_dom"/>
</dbReference>
<sequence>MSPIFRALIILVLLAMSCTRPPDLPPFDIVATVLDNSISVRLDWPLVEDERIGPVRYDLYLGNTLVASNINANTYTINNLNYNTTYTGTLVGKNLAGDTESAPYTFTTGKEYIPIPDAGLEQALISAGYDTEGIRNGKMIKVDALLVKNLVAINAGITNMEGIQHFVNLETLDISGNSVAQLNLGQNINLTELNAGSNLITNLNLSPNVNLKVLRVFKNRLNQLNITQNTQLEVLVADNNLLSSIDISRNTILRVVGLSFNNLNQINLSANAQLNDLDLSNNPITGLSLSGVSLLENLACQSCRLSGLGIGNLTNLKHLDVSFNTISSVSLTNNVGIKTLDVSNNRLTGLSVKNNPNIIALNTKNNNNLSQICVTNVAAATANEDWVKDTFTNYSSNCN</sequence>
<feature type="domain" description="Fibronectin type-III" evidence="3">
    <location>
        <begin position="25"/>
        <end position="111"/>
    </location>
</feature>
<dbReference type="GO" id="GO:0035591">
    <property type="term" value="F:signaling adaptor activity"/>
    <property type="evidence" value="ECO:0007669"/>
    <property type="project" value="TreeGrafter"/>
</dbReference>
<reference evidence="4 5" key="1">
    <citation type="submission" date="2018-11" db="EMBL/GenBank/DDBJ databases">
        <title>Novel bacteria species description.</title>
        <authorList>
            <person name="Han J.-H."/>
        </authorList>
    </citation>
    <scope>NUCLEOTIDE SEQUENCE [LARGE SCALE GENOMIC DNA]</scope>
    <source>
        <strain evidence="4 5">KCTC23259</strain>
    </source>
</reference>
<evidence type="ECO:0000256" key="2">
    <source>
        <dbReference type="ARBA" id="ARBA00022737"/>
    </source>
</evidence>
<protein>
    <recommendedName>
        <fullName evidence="3">Fibronectin type-III domain-containing protein</fullName>
    </recommendedName>
</protein>